<evidence type="ECO:0000313" key="4">
    <source>
        <dbReference type="Proteomes" id="UP001211907"/>
    </source>
</evidence>
<gene>
    <name evidence="3" type="ORF">HK100_007805</name>
</gene>
<evidence type="ECO:0000313" key="3">
    <source>
        <dbReference type="EMBL" id="KAJ3089307.1"/>
    </source>
</evidence>
<keyword evidence="4" id="KW-1185">Reference proteome</keyword>
<dbReference type="GO" id="GO:0005634">
    <property type="term" value="C:nucleus"/>
    <property type="evidence" value="ECO:0007669"/>
    <property type="project" value="TreeGrafter"/>
</dbReference>
<feature type="compositionally biased region" description="Basic residues" evidence="2">
    <location>
        <begin position="95"/>
        <end position="104"/>
    </location>
</feature>
<dbReference type="AlphaFoldDB" id="A0AAD5SQ75"/>
<evidence type="ECO:0000256" key="1">
    <source>
        <dbReference type="ARBA" id="ARBA00023054"/>
    </source>
</evidence>
<dbReference type="EMBL" id="JADGJH010003701">
    <property type="protein sequence ID" value="KAJ3089307.1"/>
    <property type="molecule type" value="Genomic_DNA"/>
</dbReference>
<feature type="region of interest" description="Disordered" evidence="2">
    <location>
        <begin position="76"/>
        <end position="113"/>
    </location>
</feature>
<accession>A0AAD5SQ75</accession>
<comment type="caution">
    <text evidence="3">The sequence shown here is derived from an EMBL/GenBank/DDBJ whole genome shotgun (WGS) entry which is preliminary data.</text>
</comment>
<evidence type="ECO:0000256" key="2">
    <source>
        <dbReference type="SAM" id="MobiDB-lite"/>
    </source>
</evidence>
<dbReference type="Proteomes" id="UP001211907">
    <property type="component" value="Unassembled WGS sequence"/>
</dbReference>
<dbReference type="PANTHER" id="PTHR15885">
    <property type="entry name" value="COILED-COIL DOMAIN-CONTAINING PROTEIN 174"/>
    <property type="match status" value="1"/>
</dbReference>
<reference evidence="3" key="1">
    <citation type="submission" date="2020-05" db="EMBL/GenBank/DDBJ databases">
        <title>Phylogenomic resolution of chytrid fungi.</title>
        <authorList>
            <person name="Stajich J.E."/>
            <person name="Amses K."/>
            <person name="Simmons R."/>
            <person name="Seto K."/>
            <person name="Myers J."/>
            <person name="Bonds A."/>
            <person name="Quandt C.A."/>
            <person name="Barry K."/>
            <person name="Liu P."/>
            <person name="Grigoriev I."/>
            <person name="Longcore J.E."/>
            <person name="James T.Y."/>
        </authorList>
    </citation>
    <scope>NUCLEOTIDE SEQUENCE</scope>
    <source>
        <strain evidence="3">JEL0513</strain>
    </source>
</reference>
<feature type="non-terminal residue" evidence="3">
    <location>
        <position position="234"/>
    </location>
</feature>
<feature type="compositionally biased region" description="Basic and acidic residues" evidence="2">
    <location>
        <begin position="171"/>
        <end position="199"/>
    </location>
</feature>
<dbReference type="PANTHER" id="PTHR15885:SF1">
    <property type="entry name" value="COILED-COIL DOMAIN-CONTAINING PROTEIN 174"/>
    <property type="match status" value="1"/>
</dbReference>
<name>A0AAD5SQ75_9FUNG</name>
<organism evidence="3 4">
    <name type="scientific">Physocladia obscura</name>
    <dbReference type="NCBI Taxonomy" id="109957"/>
    <lineage>
        <taxon>Eukaryota</taxon>
        <taxon>Fungi</taxon>
        <taxon>Fungi incertae sedis</taxon>
        <taxon>Chytridiomycota</taxon>
        <taxon>Chytridiomycota incertae sedis</taxon>
        <taxon>Chytridiomycetes</taxon>
        <taxon>Chytridiales</taxon>
        <taxon>Chytriomycetaceae</taxon>
        <taxon>Physocladia</taxon>
    </lineage>
</organism>
<sequence length="234" mass="26065">MHSRKEITNLSSAAVVDLKAELFKKRLEFDRSRSHNIQHHSTTTTTLPSASSASDTVQAFKDSALASSSTNIKEFKKLNDANKQRLQELRETKYGRKSSSKKSHGATATAAAKAKAKNDAADARAAEASVLEASWVALQRKTKEYERLRKSALDSDNDDDHDNNKKKLKTKLGDDDKVPLVDFVRKHLEDGNSKSRNGGDDDGDDSEEEDDDPWIETADAFGRTRIMRKSEAKR</sequence>
<keyword evidence="1" id="KW-0175">Coiled coil</keyword>
<proteinExistence type="predicted"/>
<protein>
    <submittedName>
        <fullName evidence="3">Uncharacterized protein</fullName>
    </submittedName>
</protein>
<feature type="compositionally biased region" description="Acidic residues" evidence="2">
    <location>
        <begin position="200"/>
        <end position="214"/>
    </location>
</feature>
<feature type="region of interest" description="Disordered" evidence="2">
    <location>
        <begin position="153"/>
        <end position="234"/>
    </location>
</feature>
<feature type="compositionally biased region" description="Basic and acidic residues" evidence="2">
    <location>
        <begin position="76"/>
        <end position="94"/>
    </location>
</feature>
<dbReference type="InterPro" id="IPR025066">
    <property type="entry name" value="CCDC174-like"/>
</dbReference>